<evidence type="ECO:0000259" key="8">
    <source>
        <dbReference type="PROSITE" id="PS51379"/>
    </source>
</evidence>
<evidence type="ECO:0000256" key="4">
    <source>
        <dbReference type="ARBA" id="ARBA00023004"/>
    </source>
</evidence>
<dbReference type="PROSITE" id="PS00198">
    <property type="entry name" value="4FE4S_FER_1"/>
    <property type="match status" value="1"/>
</dbReference>
<dbReference type="Proteomes" id="UP000321798">
    <property type="component" value="Unassembled WGS sequence"/>
</dbReference>
<feature type="transmembrane region" description="Helical" evidence="7">
    <location>
        <begin position="315"/>
        <end position="339"/>
    </location>
</feature>
<evidence type="ECO:0000256" key="2">
    <source>
        <dbReference type="ARBA" id="ARBA00022475"/>
    </source>
</evidence>
<feature type="transmembrane region" description="Helical" evidence="7">
    <location>
        <begin position="49"/>
        <end position="66"/>
    </location>
</feature>
<dbReference type="GO" id="GO:0051536">
    <property type="term" value="F:iron-sulfur cluster binding"/>
    <property type="evidence" value="ECO:0007669"/>
    <property type="project" value="UniProtKB-KW"/>
</dbReference>
<dbReference type="OrthoDB" id="9784262at2"/>
<dbReference type="InterPro" id="IPR017900">
    <property type="entry name" value="4Fe4S_Fe_S_CS"/>
</dbReference>
<evidence type="ECO:0000256" key="5">
    <source>
        <dbReference type="ARBA" id="ARBA00023014"/>
    </source>
</evidence>
<comment type="subcellular location">
    <subcellularLocation>
        <location evidence="1">Cell membrane</location>
    </subcellularLocation>
</comment>
<keyword evidence="3" id="KW-0479">Metal-binding</keyword>
<dbReference type="InterPro" id="IPR052378">
    <property type="entry name" value="NosR_regulator"/>
</dbReference>
<evidence type="ECO:0000256" key="3">
    <source>
        <dbReference type="ARBA" id="ARBA00022723"/>
    </source>
</evidence>
<dbReference type="AlphaFoldDB" id="A0A512PHF6"/>
<keyword evidence="6 7" id="KW-0472">Membrane</keyword>
<dbReference type="GO" id="GO:0005886">
    <property type="term" value="C:plasma membrane"/>
    <property type="evidence" value="ECO:0007669"/>
    <property type="project" value="UniProtKB-SubCell"/>
</dbReference>
<name>A0A512PHF6_9CELL</name>
<evidence type="ECO:0000313" key="10">
    <source>
        <dbReference type="Proteomes" id="UP000321798"/>
    </source>
</evidence>
<feature type="transmembrane region" description="Helical" evidence="7">
    <location>
        <begin position="359"/>
        <end position="381"/>
    </location>
</feature>
<dbReference type="PROSITE" id="PS51379">
    <property type="entry name" value="4FE4S_FER_2"/>
    <property type="match status" value="1"/>
</dbReference>
<sequence length="473" mass="51345">MSAPAPTVDDTAVVDPDTLPDLSPPPAGRNLLAIPWVARTLRSGWYPKILQIPVTAVFGLVAYQLLVGPDVAHENAGTALMWVLWWPVIPIVFVLLGRFWCAVCPFGLISDTVQRWVGVNQPVPRFLKNNGIWLIDASFLAITWADHVWGIVESPFGSGVLLLLLTTAVIASGAFFQRRTFCRYLCFLGGLSGNYARTGMVELRADADVCRTCTAKAACYNGTEKVAGCPLFTFPRTMEDSANCNLCANCVKSCPNDAITIRVRKPTSELWFLDKPRLEQSALAMAIMGIVLIQNVTMLSIWQDVLDEIADLTGVTSYPVIFTVAFALAVSLPLGLLALASRVAAQANLESTWQNFARFGYALIPLDVAGHLAHNLFHLLAEGGSVYYTVANLFGAGVSGSTALVGAGTIQVLQFSLLALGALGSAYTAKRIAYRRYRTTARRHATLAPFLAVIVVLTIVNVWLFLLPMAHRM</sequence>
<comment type="caution">
    <text evidence="9">The sequence shown here is derived from an EMBL/GenBank/DDBJ whole genome shotgun (WGS) entry which is preliminary data.</text>
</comment>
<keyword evidence="2" id="KW-1003">Cell membrane</keyword>
<proteinExistence type="predicted"/>
<feature type="transmembrane region" description="Helical" evidence="7">
    <location>
        <begin position="445"/>
        <end position="466"/>
    </location>
</feature>
<organism evidence="9 10">
    <name type="scientific">Cellulomonas soli</name>
    <dbReference type="NCBI Taxonomy" id="931535"/>
    <lineage>
        <taxon>Bacteria</taxon>
        <taxon>Bacillati</taxon>
        <taxon>Actinomycetota</taxon>
        <taxon>Actinomycetes</taxon>
        <taxon>Micrococcales</taxon>
        <taxon>Cellulomonadaceae</taxon>
        <taxon>Cellulomonas</taxon>
    </lineage>
</organism>
<accession>A0A512PHF6</accession>
<feature type="transmembrane region" description="Helical" evidence="7">
    <location>
        <begin position="282"/>
        <end position="303"/>
    </location>
</feature>
<keyword evidence="7" id="KW-1133">Transmembrane helix</keyword>
<dbReference type="PANTHER" id="PTHR30224">
    <property type="entry name" value="ELECTRON TRANSPORT PROTEIN"/>
    <property type="match status" value="1"/>
</dbReference>
<dbReference type="EMBL" id="BKAL01000014">
    <property type="protein sequence ID" value="GEP70649.1"/>
    <property type="molecule type" value="Genomic_DNA"/>
</dbReference>
<reference evidence="9 10" key="1">
    <citation type="submission" date="2019-07" db="EMBL/GenBank/DDBJ databases">
        <title>Whole genome shotgun sequence of Cellulomonas soli NBRC 109434.</title>
        <authorList>
            <person name="Hosoyama A."/>
            <person name="Uohara A."/>
            <person name="Ohji S."/>
            <person name="Ichikawa N."/>
        </authorList>
    </citation>
    <scope>NUCLEOTIDE SEQUENCE [LARGE SCALE GENOMIC DNA]</scope>
    <source>
        <strain evidence="9 10">NBRC 109434</strain>
    </source>
</reference>
<keyword evidence="5" id="KW-0411">Iron-sulfur</keyword>
<evidence type="ECO:0000256" key="6">
    <source>
        <dbReference type="ARBA" id="ARBA00023136"/>
    </source>
</evidence>
<evidence type="ECO:0000256" key="1">
    <source>
        <dbReference type="ARBA" id="ARBA00004236"/>
    </source>
</evidence>
<evidence type="ECO:0000313" key="9">
    <source>
        <dbReference type="EMBL" id="GEP70649.1"/>
    </source>
</evidence>
<feature type="transmembrane region" description="Helical" evidence="7">
    <location>
        <begin position="156"/>
        <end position="176"/>
    </location>
</feature>
<keyword evidence="10" id="KW-1185">Reference proteome</keyword>
<protein>
    <submittedName>
        <fullName evidence="9">Ferredoxin</fullName>
    </submittedName>
</protein>
<keyword evidence="4" id="KW-0408">Iron</keyword>
<keyword evidence="7" id="KW-0812">Transmembrane</keyword>
<feature type="transmembrane region" description="Helical" evidence="7">
    <location>
        <begin position="86"/>
        <end position="109"/>
    </location>
</feature>
<dbReference type="Pfam" id="PF12801">
    <property type="entry name" value="Fer4_5"/>
    <property type="match status" value="2"/>
</dbReference>
<dbReference type="PANTHER" id="PTHR30224:SF4">
    <property type="entry name" value="ELECTRON TRANSPORT PROTEIN YCCM-RELATED"/>
    <property type="match status" value="1"/>
</dbReference>
<evidence type="ECO:0000256" key="7">
    <source>
        <dbReference type="SAM" id="Phobius"/>
    </source>
</evidence>
<feature type="domain" description="4Fe-4S ferredoxin-type" evidence="8">
    <location>
        <begin position="235"/>
        <end position="264"/>
    </location>
</feature>
<dbReference type="SUPFAM" id="SSF54862">
    <property type="entry name" value="4Fe-4S ferredoxins"/>
    <property type="match status" value="1"/>
</dbReference>
<dbReference type="GO" id="GO:0046872">
    <property type="term" value="F:metal ion binding"/>
    <property type="evidence" value="ECO:0007669"/>
    <property type="project" value="UniProtKB-KW"/>
</dbReference>
<dbReference type="RefSeq" id="WP_146954415.1">
    <property type="nucleotide sequence ID" value="NZ_BAABBJ010000016.1"/>
</dbReference>
<dbReference type="InterPro" id="IPR017896">
    <property type="entry name" value="4Fe4S_Fe-S-bd"/>
</dbReference>
<feature type="transmembrane region" description="Helical" evidence="7">
    <location>
        <begin position="401"/>
        <end position="424"/>
    </location>
</feature>
<gene>
    <name evidence="9" type="ORF">CSO01_33640</name>
</gene>